<feature type="transmembrane region" description="Helical" evidence="7">
    <location>
        <begin position="184"/>
        <end position="207"/>
    </location>
</feature>
<keyword evidence="4 7" id="KW-0812">Transmembrane</keyword>
<feature type="transmembrane region" description="Helical" evidence="7">
    <location>
        <begin position="107"/>
        <end position="128"/>
    </location>
</feature>
<evidence type="ECO:0000313" key="10">
    <source>
        <dbReference type="Proteomes" id="UP000594468"/>
    </source>
</evidence>
<dbReference type="CDD" id="cd06261">
    <property type="entry name" value="TM_PBP2"/>
    <property type="match status" value="1"/>
</dbReference>
<dbReference type="GO" id="GO:0005886">
    <property type="term" value="C:plasma membrane"/>
    <property type="evidence" value="ECO:0007669"/>
    <property type="project" value="UniProtKB-SubCell"/>
</dbReference>
<accession>A0A7S8EDT9</accession>
<evidence type="ECO:0000256" key="2">
    <source>
        <dbReference type="ARBA" id="ARBA00022448"/>
    </source>
</evidence>
<comment type="subcellular location">
    <subcellularLocation>
        <location evidence="1 7">Cell membrane</location>
        <topology evidence="1 7">Multi-pass membrane protein</topology>
    </subcellularLocation>
</comment>
<evidence type="ECO:0000256" key="3">
    <source>
        <dbReference type="ARBA" id="ARBA00022475"/>
    </source>
</evidence>
<protein>
    <submittedName>
        <fullName evidence="9">Carbohydrate ABC transporter permease</fullName>
    </submittedName>
</protein>
<keyword evidence="6 7" id="KW-0472">Membrane</keyword>
<evidence type="ECO:0000256" key="4">
    <source>
        <dbReference type="ARBA" id="ARBA00022692"/>
    </source>
</evidence>
<dbReference type="Pfam" id="PF00528">
    <property type="entry name" value="BPD_transp_1"/>
    <property type="match status" value="1"/>
</dbReference>
<proteinExistence type="inferred from homology"/>
<keyword evidence="2 7" id="KW-0813">Transport</keyword>
<dbReference type="KEGG" id="pmet:G4Y79_06475"/>
<evidence type="ECO:0000256" key="6">
    <source>
        <dbReference type="ARBA" id="ARBA00023136"/>
    </source>
</evidence>
<sequence>MALQAKRLREIVITLILTPIALIWIYPFLWMVSASFKTNNEIFRSGTSLIPDQFTFENFQRAWVEANISQYFLNTALIAIGSVMLVVMTTSMMGYALGRYSFPGKRIVIGIFIATVFLPKGYTIIPIFELISNLELDGSLLGVILAQSGGANVIFILLFMGYFSQLPKELEEAAIVDGAGFLRVFFQIMLPLSKPIIATVVIMQFIASWNDFLLPLVLTLARPELRTLSVGMYAFRGEYFTDWSGMAAAATIAIIPVILLFLVMQRYFIEGIAGAVKS</sequence>
<comment type="similarity">
    <text evidence="7">Belongs to the binding-protein-dependent transport system permease family.</text>
</comment>
<feature type="transmembrane region" description="Helical" evidence="7">
    <location>
        <begin position="140"/>
        <end position="163"/>
    </location>
</feature>
<keyword evidence="5 7" id="KW-1133">Transmembrane helix</keyword>
<feature type="domain" description="ABC transmembrane type-1" evidence="8">
    <location>
        <begin position="72"/>
        <end position="264"/>
    </location>
</feature>
<dbReference type="AlphaFoldDB" id="A0A7S8EDT9"/>
<name>A0A7S8EDT9_9CHLR</name>
<evidence type="ECO:0000256" key="5">
    <source>
        <dbReference type="ARBA" id="ARBA00022989"/>
    </source>
</evidence>
<feature type="transmembrane region" description="Helical" evidence="7">
    <location>
        <begin position="12"/>
        <end position="32"/>
    </location>
</feature>
<evidence type="ECO:0000256" key="7">
    <source>
        <dbReference type="RuleBase" id="RU363032"/>
    </source>
</evidence>
<evidence type="ECO:0000259" key="8">
    <source>
        <dbReference type="PROSITE" id="PS50928"/>
    </source>
</evidence>
<feature type="transmembrane region" description="Helical" evidence="7">
    <location>
        <begin position="243"/>
        <end position="263"/>
    </location>
</feature>
<evidence type="ECO:0000313" key="9">
    <source>
        <dbReference type="EMBL" id="QPC85132.1"/>
    </source>
</evidence>
<dbReference type="InterPro" id="IPR035906">
    <property type="entry name" value="MetI-like_sf"/>
</dbReference>
<dbReference type="PANTHER" id="PTHR43744">
    <property type="entry name" value="ABC TRANSPORTER PERMEASE PROTEIN MG189-RELATED-RELATED"/>
    <property type="match status" value="1"/>
</dbReference>
<reference evidence="9 10" key="1">
    <citation type="submission" date="2020-02" db="EMBL/GenBank/DDBJ databases">
        <authorList>
            <person name="Zheng R.K."/>
            <person name="Sun C.M."/>
        </authorList>
    </citation>
    <scope>NUCLEOTIDE SEQUENCE [LARGE SCALE GENOMIC DNA]</scope>
    <source>
        <strain evidence="10">rifampicinis</strain>
    </source>
</reference>
<keyword evidence="3" id="KW-1003">Cell membrane</keyword>
<dbReference type="PANTHER" id="PTHR43744:SF12">
    <property type="entry name" value="ABC TRANSPORTER PERMEASE PROTEIN MG189-RELATED"/>
    <property type="match status" value="1"/>
</dbReference>
<dbReference type="PROSITE" id="PS50928">
    <property type="entry name" value="ABC_TM1"/>
    <property type="match status" value="1"/>
</dbReference>
<dbReference type="GO" id="GO:0055085">
    <property type="term" value="P:transmembrane transport"/>
    <property type="evidence" value="ECO:0007669"/>
    <property type="project" value="InterPro"/>
</dbReference>
<dbReference type="InterPro" id="IPR000515">
    <property type="entry name" value="MetI-like"/>
</dbReference>
<evidence type="ECO:0000256" key="1">
    <source>
        <dbReference type="ARBA" id="ARBA00004651"/>
    </source>
</evidence>
<feature type="transmembrane region" description="Helical" evidence="7">
    <location>
        <begin position="71"/>
        <end position="95"/>
    </location>
</feature>
<dbReference type="EMBL" id="CP062983">
    <property type="protein sequence ID" value="QPC85132.1"/>
    <property type="molecule type" value="Genomic_DNA"/>
</dbReference>
<organism evidence="9 10">
    <name type="scientific">Phototrophicus methaneseepsis</name>
    <dbReference type="NCBI Taxonomy" id="2710758"/>
    <lineage>
        <taxon>Bacteria</taxon>
        <taxon>Bacillati</taxon>
        <taxon>Chloroflexota</taxon>
        <taxon>Candidatus Thermofontia</taxon>
        <taxon>Phototrophicales</taxon>
        <taxon>Phototrophicaceae</taxon>
        <taxon>Phototrophicus</taxon>
    </lineage>
</organism>
<dbReference type="Proteomes" id="UP000594468">
    <property type="component" value="Chromosome"/>
</dbReference>
<gene>
    <name evidence="9" type="ORF">G4Y79_06475</name>
</gene>
<keyword evidence="10" id="KW-1185">Reference proteome</keyword>
<dbReference type="SUPFAM" id="SSF161098">
    <property type="entry name" value="MetI-like"/>
    <property type="match status" value="1"/>
</dbReference>
<dbReference type="Gene3D" id="1.10.3720.10">
    <property type="entry name" value="MetI-like"/>
    <property type="match status" value="1"/>
</dbReference>